<dbReference type="InterPro" id="IPR000242">
    <property type="entry name" value="PTP_cat"/>
</dbReference>
<feature type="compositionally biased region" description="Polar residues" evidence="5">
    <location>
        <begin position="850"/>
        <end position="866"/>
    </location>
</feature>
<keyword evidence="4" id="KW-0904">Protein phosphatase</keyword>
<feature type="domain" description="Tyrosine-protein phosphatase" evidence="6">
    <location>
        <begin position="1348"/>
        <end position="1487"/>
    </location>
</feature>
<organism evidence="8 9">
    <name type="scientific">Elysia marginata</name>
    <dbReference type="NCBI Taxonomy" id="1093978"/>
    <lineage>
        <taxon>Eukaryota</taxon>
        <taxon>Metazoa</taxon>
        <taxon>Spiralia</taxon>
        <taxon>Lophotrochozoa</taxon>
        <taxon>Mollusca</taxon>
        <taxon>Gastropoda</taxon>
        <taxon>Heterobranchia</taxon>
        <taxon>Euthyneura</taxon>
        <taxon>Panpulmonata</taxon>
        <taxon>Sacoglossa</taxon>
        <taxon>Placobranchoidea</taxon>
        <taxon>Plakobranchidae</taxon>
        <taxon>Elysia</taxon>
    </lineage>
</organism>
<dbReference type="Gene3D" id="3.90.190.10">
    <property type="entry name" value="Protein tyrosine phosphatase superfamily"/>
    <property type="match status" value="2"/>
</dbReference>
<feature type="region of interest" description="Disordered" evidence="5">
    <location>
        <begin position="584"/>
        <end position="622"/>
    </location>
</feature>
<keyword evidence="8" id="KW-0675">Receptor</keyword>
<dbReference type="InterPro" id="IPR000387">
    <property type="entry name" value="Tyr_Pase_dom"/>
</dbReference>
<feature type="region of interest" description="Disordered" evidence="5">
    <location>
        <begin position="1131"/>
        <end position="1226"/>
    </location>
</feature>
<feature type="compositionally biased region" description="Basic and acidic residues" evidence="5">
    <location>
        <begin position="2515"/>
        <end position="2536"/>
    </location>
</feature>
<dbReference type="Proteomes" id="UP000762676">
    <property type="component" value="Unassembled WGS sequence"/>
</dbReference>
<evidence type="ECO:0000256" key="4">
    <source>
        <dbReference type="ARBA" id="ARBA00022912"/>
    </source>
</evidence>
<keyword evidence="9" id="KW-1185">Reference proteome</keyword>
<dbReference type="PANTHER" id="PTHR19134">
    <property type="entry name" value="RECEPTOR-TYPE TYROSINE-PROTEIN PHOSPHATASE"/>
    <property type="match status" value="1"/>
</dbReference>
<feature type="region of interest" description="Disordered" evidence="5">
    <location>
        <begin position="2515"/>
        <end position="2546"/>
    </location>
</feature>
<dbReference type="InterPro" id="IPR003595">
    <property type="entry name" value="Tyr_Pase_cat"/>
</dbReference>
<feature type="compositionally biased region" description="Polar residues" evidence="5">
    <location>
        <begin position="586"/>
        <end position="619"/>
    </location>
</feature>
<dbReference type="PRINTS" id="PR00700">
    <property type="entry name" value="PRTYPHPHTASE"/>
</dbReference>
<feature type="compositionally biased region" description="Acidic residues" evidence="5">
    <location>
        <begin position="235"/>
        <end position="249"/>
    </location>
</feature>
<feature type="compositionally biased region" description="Basic and acidic residues" evidence="5">
    <location>
        <begin position="1030"/>
        <end position="1054"/>
    </location>
</feature>
<feature type="compositionally biased region" description="Polar residues" evidence="5">
    <location>
        <begin position="1196"/>
        <end position="1211"/>
    </location>
</feature>
<feature type="compositionally biased region" description="Low complexity" evidence="5">
    <location>
        <begin position="221"/>
        <end position="231"/>
    </location>
</feature>
<evidence type="ECO:0000256" key="5">
    <source>
        <dbReference type="SAM" id="MobiDB-lite"/>
    </source>
</evidence>
<feature type="compositionally biased region" description="Polar residues" evidence="5">
    <location>
        <begin position="2790"/>
        <end position="2800"/>
    </location>
</feature>
<comment type="caution">
    <text evidence="8">The sequence shown here is derived from an EMBL/GenBank/DDBJ whole genome shotgun (WGS) entry which is preliminary data.</text>
</comment>
<feature type="compositionally biased region" description="Basic and acidic residues" evidence="5">
    <location>
        <begin position="902"/>
        <end position="914"/>
    </location>
</feature>
<gene>
    <name evidence="8" type="ORF">ElyMa_002250700</name>
</gene>
<feature type="region of interest" description="Disordered" evidence="5">
    <location>
        <begin position="3023"/>
        <end position="3094"/>
    </location>
</feature>
<feature type="region of interest" description="Disordered" evidence="5">
    <location>
        <begin position="217"/>
        <end position="283"/>
    </location>
</feature>
<feature type="region of interest" description="Disordered" evidence="5">
    <location>
        <begin position="310"/>
        <end position="396"/>
    </location>
</feature>
<evidence type="ECO:0000313" key="8">
    <source>
        <dbReference type="EMBL" id="GFR78001.1"/>
    </source>
</evidence>
<feature type="region of interest" description="Disordered" evidence="5">
    <location>
        <begin position="156"/>
        <end position="180"/>
    </location>
</feature>
<feature type="region of interest" description="Disordered" evidence="5">
    <location>
        <begin position="2584"/>
        <end position="2812"/>
    </location>
</feature>
<feature type="compositionally biased region" description="Acidic residues" evidence="5">
    <location>
        <begin position="766"/>
        <end position="817"/>
    </location>
</feature>
<feature type="compositionally biased region" description="Basic and acidic residues" evidence="5">
    <location>
        <begin position="972"/>
        <end position="998"/>
    </location>
</feature>
<feature type="compositionally biased region" description="Polar residues" evidence="5">
    <location>
        <begin position="3023"/>
        <end position="3036"/>
    </location>
</feature>
<dbReference type="PANTHER" id="PTHR19134:SF562">
    <property type="entry name" value="PROTEIN-TYROSINE-PHOSPHATASE"/>
    <property type="match status" value="1"/>
</dbReference>
<feature type="compositionally biased region" description="Polar residues" evidence="5">
    <location>
        <begin position="339"/>
        <end position="353"/>
    </location>
</feature>
<feature type="compositionally biased region" description="Basic residues" evidence="5">
    <location>
        <begin position="169"/>
        <end position="180"/>
    </location>
</feature>
<feature type="compositionally biased region" description="Polar residues" evidence="5">
    <location>
        <begin position="2720"/>
        <end position="2730"/>
    </location>
</feature>
<feature type="region of interest" description="Disordered" evidence="5">
    <location>
        <begin position="2303"/>
        <end position="2323"/>
    </location>
</feature>
<feature type="compositionally biased region" description="Basic residues" evidence="5">
    <location>
        <begin position="1159"/>
        <end position="1171"/>
    </location>
</feature>
<feature type="region of interest" description="Disordered" evidence="5">
    <location>
        <begin position="714"/>
        <end position="1009"/>
    </location>
</feature>
<feature type="compositionally biased region" description="Low complexity" evidence="5">
    <location>
        <begin position="954"/>
        <end position="964"/>
    </location>
</feature>
<dbReference type="PROSITE" id="PS50056">
    <property type="entry name" value="TYR_PHOSPHATASE_2"/>
    <property type="match status" value="1"/>
</dbReference>
<feature type="region of interest" description="Disordered" evidence="5">
    <location>
        <begin position="1269"/>
        <end position="1322"/>
    </location>
</feature>
<feature type="compositionally biased region" description="Polar residues" evidence="5">
    <location>
        <begin position="2686"/>
        <end position="2703"/>
    </location>
</feature>
<name>A0AAV4FYN4_9GAST</name>
<feature type="compositionally biased region" description="Low complexity" evidence="5">
    <location>
        <begin position="320"/>
        <end position="338"/>
    </location>
</feature>
<feature type="compositionally biased region" description="Basic and acidic residues" evidence="5">
    <location>
        <begin position="261"/>
        <end position="275"/>
    </location>
</feature>
<evidence type="ECO:0000259" key="6">
    <source>
        <dbReference type="PROSITE" id="PS50055"/>
    </source>
</evidence>
<dbReference type="CDD" id="cd00047">
    <property type="entry name" value="PTPc"/>
    <property type="match status" value="1"/>
</dbReference>
<dbReference type="SUPFAM" id="SSF52799">
    <property type="entry name" value="(Phosphotyrosine protein) phosphatases II"/>
    <property type="match status" value="2"/>
</dbReference>
<evidence type="ECO:0000313" key="9">
    <source>
        <dbReference type="Proteomes" id="UP000762676"/>
    </source>
</evidence>
<dbReference type="SMART" id="SM00194">
    <property type="entry name" value="PTPc"/>
    <property type="match status" value="1"/>
</dbReference>
<feature type="region of interest" description="Disordered" evidence="5">
    <location>
        <begin position="1088"/>
        <end position="1107"/>
    </location>
</feature>
<protein>
    <recommendedName>
        <fullName evidence="2">protein-tyrosine-phosphatase</fullName>
        <ecNumber evidence="2">3.1.3.48</ecNumber>
    </recommendedName>
</protein>
<comment type="similarity">
    <text evidence="1">Belongs to the protein-tyrosine phosphatase family.</text>
</comment>
<feature type="compositionally biased region" description="Basic and acidic residues" evidence="5">
    <location>
        <begin position="747"/>
        <end position="765"/>
    </location>
</feature>
<feature type="region of interest" description="Disordered" evidence="5">
    <location>
        <begin position="2061"/>
        <end position="2085"/>
    </location>
</feature>
<dbReference type="InterPro" id="IPR050348">
    <property type="entry name" value="Protein-Tyr_Phosphatase"/>
</dbReference>
<dbReference type="Pfam" id="PF00102">
    <property type="entry name" value="Y_phosphatase"/>
    <property type="match status" value="2"/>
</dbReference>
<feature type="compositionally biased region" description="Acidic residues" evidence="5">
    <location>
        <begin position="919"/>
        <end position="934"/>
    </location>
</feature>
<proteinExistence type="inferred from homology"/>
<feature type="compositionally biased region" description="Basic and acidic residues" evidence="5">
    <location>
        <begin position="1090"/>
        <end position="1105"/>
    </location>
</feature>
<feature type="region of interest" description="Disordered" evidence="5">
    <location>
        <begin position="1774"/>
        <end position="1811"/>
    </location>
</feature>
<dbReference type="GO" id="GO:0004725">
    <property type="term" value="F:protein tyrosine phosphatase activity"/>
    <property type="evidence" value="ECO:0007669"/>
    <property type="project" value="InterPro"/>
</dbReference>
<dbReference type="SMART" id="SM00404">
    <property type="entry name" value="PTPc_motif"/>
    <property type="match status" value="1"/>
</dbReference>
<feature type="domain" description="Tyrosine-protein phosphatase" evidence="6">
    <location>
        <begin position="1517"/>
        <end position="1763"/>
    </location>
</feature>
<accession>A0AAV4FYN4</accession>
<dbReference type="InterPro" id="IPR029021">
    <property type="entry name" value="Prot-tyrosine_phosphatase-like"/>
</dbReference>
<evidence type="ECO:0000256" key="3">
    <source>
        <dbReference type="ARBA" id="ARBA00022801"/>
    </source>
</evidence>
<evidence type="ECO:0000256" key="1">
    <source>
        <dbReference type="ARBA" id="ARBA00009580"/>
    </source>
</evidence>
<feature type="non-terminal residue" evidence="8">
    <location>
        <position position="1"/>
    </location>
</feature>
<keyword evidence="3" id="KW-0378">Hydrolase</keyword>
<feature type="compositionally biased region" description="Low complexity" evidence="5">
    <location>
        <begin position="3038"/>
        <end position="3065"/>
    </location>
</feature>
<dbReference type="PROSITE" id="PS50055">
    <property type="entry name" value="TYR_PHOSPHATASE_PTP"/>
    <property type="match status" value="2"/>
</dbReference>
<feature type="compositionally biased region" description="Polar residues" evidence="5">
    <location>
        <begin position="2597"/>
        <end position="2606"/>
    </location>
</feature>
<feature type="region of interest" description="Disordered" evidence="5">
    <location>
        <begin position="1026"/>
        <end position="1062"/>
    </location>
</feature>
<dbReference type="EC" id="3.1.3.48" evidence="2"/>
<feature type="compositionally biased region" description="Low complexity" evidence="5">
    <location>
        <begin position="354"/>
        <end position="394"/>
    </location>
</feature>
<evidence type="ECO:0000256" key="2">
    <source>
        <dbReference type="ARBA" id="ARBA00013064"/>
    </source>
</evidence>
<feature type="compositionally biased region" description="Basic residues" evidence="5">
    <location>
        <begin position="868"/>
        <end position="877"/>
    </location>
</feature>
<sequence length="3094" mass="344898">TTATTITVELYPVVFDLGPLTSYEIRMLRVFHNHTVNLPHPFELKEHETDDRIPLSFLKPQSGGGSLNKGLEPNIKPIYLHRSGRSLGADNKRPRCDVTQASRTSGNDAGFPQKHGPFLVALGVPRPGVEFDTGLAYSRWKNCWLAGLEDSRARQQEQSQGVSVEGRRGQGHTRIKARKKRSFRNPPGVLWLELLPYEIVERTYVIKYLGGKLPVKKEKASSSSTGSKSRSTVTDDSELQGELFEDSDDLATSVGGDGDNDAGKKKAGGKEEKLQRPVGNTKNLETFFNQTNVLGEPRYITTMRENVLYPQNSGRENPLGNTTFNNNGKVNVNSNAASKSQTAQHTRQLETAVSDSSSLYLPKPSSSSDTDTMSSISIDNSSSSISSIHSSKNMSRGDAVVDTAMADHHRTGPPNLVEILPTQVLSFSVNETMQGGFHRNINNNQDIACVADLSSSCISCSPESPCDRSWSSCGCSREADNAQGTPYGQKAMQIRLFQNGERQTLSLFKNKEVSLSSANSSKTIEDAETELEDLCCGEDVGRIFSYLYECEVPRRKLCKRNETASKSPASDRSLLNALNESDKQKCTYTPSRSTPGKFSSTSKMCKQQRSTPAKNVNRSLQERRVKGNFETLSQKGGGNGAKLPNQFQVAASDPKSIEITQLESHNVKSGEACPETIAMCSFHSDSESSETDSISIQNALNSLRDSFSMNTNNNRLDKDSLSHQESLDGGTLVDTIEGNGIVEDAVEQAREDNSEETRDCSHDTVDEIENDDDGDEVEEGDEDEEDTENEDEDENNNEDEDDSTNDENDKDSDEDDDAGKSNGGGGSFYRRDDIDRDNDWNRRGRDRQGSRNSNSGTAGDKTTSAQAFHHRWGRGRKSSAEDGNINSNKNESPESESDSYEFTERGDTDDERGTKANSETEENSIDNEFDENDNEDAKDNDVEITKDPSKNKPKLSAAAASSDKLQNMTIESKVEEEGARYLDTNNKDGSPRELHQESDETEPAQNLKNKRGLALFSFARRILRQTKSSDAQRKIRQDAGDAESDNDHAHKEITRPLNNKRTRGILKLRKRKFCPGIETVQNQAEIVENQGDKKLAPGEESKSCDTKSAMIKQLDVKGASDFDESLVTAIDVYGKRSNKPAKLNKPKERSRNKSSNSNRRSKKNTSGKRSHKATERSNNQGYAPLNTGDERPDSCGRQNNQQGRTSTSKAPSQEFDHQDASPGPCAIVDNLVGNEHGIATMEEYFGKKDGPRHKVWRPRWGSLWFSKRSMKRRSKTTGESLTMHGFPGSLDQRSPQERSSQQSHRFRDNMNVNKGARSSHRFSLSASRILPHGGSKISRRPGQQQLTFNDEFQTLEKFRKKVMRTMNFDAAKEHWCKNRYSKILPPDHSRVNVEKVSPEETDYYNAVYHQLERPYISAQTPCNPSLVSDFWRMVLQNKVKTIVLLCNCVEGGVVKCHQYWAESGVFVGAAVLVETLETHTFADFVIRVKGCFNGNKFPESRNMRVESLEINDTLGLNLTKNSSPDIVPPDWYRPVLNTETDRRTPPSGYINAVFVDGLIRRSEFIVTQAPLTNTVFAFWRMIFDYQVQTIVMLGPCKGHNLEPYFPKTGARQFQYINVEHVTTAQVGIVTVRNLKMCVLTVRGVEKTAIRHFHVRCWSDDDSSLDSYRLESQPDSKADLLTLIDLVMDWQMLANRRTRPIVVVDKDGASISGLFCACALLCERMRVNGEVDLYHTVKHMKRRRPQFISNFEQYRYLHHAIWEFLNEYLSPHRMYPERTEEEEESQEMSSSDSTIDAENERPEDPDGQIWSCSEENSFGEYERFPVIGGVAASDGNVTSVTAEEQQNVTGIRAGEELVGAEDITSVHAGEEMLGAEGVTSTRAGEELLGAEGKTDNGGVQEVSIVYTEVDIDDCDCDCDCRDLVRERCKDMGAACMQRVDEIATIRPACRSAKDPCRSFEIDKQNTKKCGEGSKVKSKYYCGRENHELYPYTESSAHYENCGCASKENYNKTDRSEWDNVQRGYYCGNKEPTPIRETCRGTAPAPYRERDFGMRNGSEQSIYTSVGESDKSGKLSKTSSKVVSETPISDPNRVKEFAKEAFTEGTSIHNISKLSRKESLSYTATKMSRKTSLANAATEMWKKTSLADAATEMSRKTSLANAATEMSRKASLASAATEMSRKVSLANAATEMSRRASLANADTEISRRASAANSSREMSRKTSFVHNPTETLTKTAAEMSKMVSLKNDAEDLTRRPSLIKDAKDMSTKASLSSNVTQPSIEKLAVESSRRASLLSDASDVKNLTEMSKKQSQASVVTEGSSKSPVRYTAPKTLREEFPIAATNSPAETSDSLTIPTNEAEVSKLASHVNITINLAEKRSPVDGSAAKLSRSTVLRDKEKKVQRELSFMQRPARLTRQDLVQETPSHLNRDTVLLGRENSTSKFLITSRVFTPPHSPYKLENDWQSMQPLKSEKLLADEHRERMTTQYGLLVTTASSKPLASISKKHLAKKMSNRLSTEDGFPHHIFPDHKENTEEEKPPSPPVKGTKFHDNLSFETIPDFVGQKSHQDVVGADRQGGQWLEVSSVEKKKGNVKSKSKTNLDLNEQAVSKTRLLTERNAKNTSNTREGVDIKKGSSKEKHLGEFDGPSPQKPFSRLSGSGLDKISEQADPNSDRRKGDDFRDELKTRLQQEAATANRTSSNYSTPYQGGLDRNTLETLYGSPKQKSMSDSPPVSNVREISAETNKNIFIDENKANKGWQNLQPHSKESKKGIERDNDSYKTVEDLSHNRCLDVSQSKTPQKKLSVSDEDRGGSTDKYFSARKRIFQDKEKACLPSQELASVAMENDWDKSETASIESESYSEYRPYQRRLAPLAERKQCPETGTNVSESHRPARLDSVGQSVQYGQRNKIGQARWYKAEITLSPTAVSHNGDTRRDPASQPYCFQLSENDTVCVDRDTPLGHVRACTTAGKGGAMATRVRFSSSPPRSCGALASTPRQETLVSHESAVQTSALSLVDVQKELCRQPSTTTVGSKNIDTRQQQRYQEQQQLQQQGHQNQQQHQQQQQQHLADETESMSTTLSSEYDVMVETGVKTGKP</sequence>
<feature type="compositionally biased region" description="Basic and acidic residues" evidence="5">
    <location>
        <begin position="2624"/>
        <end position="2640"/>
    </location>
</feature>
<feature type="region of interest" description="Disordered" evidence="5">
    <location>
        <begin position="2197"/>
        <end position="2222"/>
    </location>
</feature>
<feature type="compositionally biased region" description="Basic and acidic residues" evidence="5">
    <location>
        <begin position="2801"/>
        <end position="2810"/>
    </location>
</feature>
<reference evidence="8 9" key="1">
    <citation type="journal article" date="2021" name="Elife">
        <title>Chloroplast acquisition without the gene transfer in kleptoplastic sea slugs, Plakobranchus ocellatus.</title>
        <authorList>
            <person name="Maeda T."/>
            <person name="Takahashi S."/>
            <person name="Yoshida T."/>
            <person name="Shimamura S."/>
            <person name="Takaki Y."/>
            <person name="Nagai Y."/>
            <person name="Toyoda A."/>
            <person name="Suzuki Y."/>
            <person name="Arimoto A."/>
            <person name="Ishii H."/>
            <person name="Satoh N."/>
            <person name="Nishiyama T."/>
            <person name="Hasebe M."/>
            <person name="Maruyama T."/>
            <person name="Minagawa J."/>
            <person name="Obokata J."/>
            <person name="Shigenobu S."/>
        </authorList>
    </citation>
    <scope>NUCLEOTIDE SEQUENCE [LARGE SCALE GENOMIC DNA]</scope>
</reference>
<dbReference type="EMBL" id="BMAT01004679">
    <property type="protein sequence ID" value="GFR78001.1"/>
    <property type="molecule type" value="Genomic_DNA"/>
</dbReference>
<feature type="compositionally biased region" description="Basic and acidic residues" evidence="5">
    <location>
        <begin position="2660"/>
        <end position="2685"/>
    </location>
</feature>
<feature type="compositionally biased region" description="Basic and acidic residues" evidence="5">
    <location>
        <begin position="715"/>
        <end position="726"/>
    </location>
</feature>
<feature type="domain" description="Tyrosine specific protein phosphatases" evidence="7">
    <location>
        <begin position="1677"/>
        <end position="1754"/>
    </location>
</feature>
<feature type="compositionally biased region" description="Polar residues" evidence="5">
    <location>
        <begin position="2307"/>
        <end position="2321"/>
    </location>
</feature>
<feature type="compositionally biased region" description="Basic and acidic residues" evidence="5">
    <location>
        <begin position="829"/>
        <end position="849"/>
    </location>
</feature>
<feature type="compositionally biased region" description="Basic and acidic residues" evidence="5">
    <location>
        <begin position="935"/>
        <end position="950"/>
    </location>
</feature>
<evidence type="ECO:0000259" key="7">
    <source>
        <dbReference type="PROSITE" id="PS50056"/>
    </source>
</evidence>
<feature type="compositionally biased region" description="Polar residues" evidence="5">
    <location>
        <begin position="2073"/>
        <end position="2085"/>
    </location>
</feature>
<feature type="region of interest" description="Disordered" evidence="5">
    <location>
        <begin position="89"/>
        <end position="110"/>
    </location>
</feature>
<feature type="compositionally biased region" description="Basic and acidic residues" evidence="5">
    <location>
        <begin position="2761"/>
        <end position="2787"/>
    </location>
</feature>